<dbReference type="EMBL" id="JBHTKK010000013">
    <property type="protein sequence ID" value="MFD1066699.1"/>
    <property type="molecule type" value="Genomic_DNA"/>
</dbReference>
<evidence type="ECO:0000313" key="1">
    <source>
        <dbReference type="EMBL" id="MFD1066699.1"/>
    </source>
</evidence>
<evidence type="ECO:0000313" key="2">
    <source>
        <dbReference type="Proteomes" id="UP001597041"/>
    </source>
</evidence>
<dbReference type="Gene3D" id="3.40.50.1820">
    <property type="entry name" value="alpha/beta hydrolase"/>
    <property type="match status" value="1"/>
</dbReference>
<accession>A0ABW3NG88</accession>
<protein>
    <recommendedName>
        <fullName evidence="3">Two component regulator three Y domain-containing protein</fullName>
    </recommendedName>
</protein>
<dbReference type="SUPFAM" id="SSF53474">
    <property type="entry name" value="alpha/beta-Hydrolases"/>
    <property type="match status" value="1"/>
</dbReference>
<dbReference type="RefSeq" id="WP_379592276.1">
    <property type="nucleotide sequence ID" value="NZ_JBHTKK010000013.1"/>
</dbReference>
<organism evidence="1 2">
    <name type="scientific">Oceanobacillus locisalsi</name>
    <dbReference type="NCBI Taxonomy" id="546107"/>
    <lineage>
        <taxon>Bacteria</taxon>
        <taxon>Bacillati</taxon>
        <taxon>Bacillota</taxon>
        <taxon>Bacilli</taxon>
        <taxon>Bacillales</taxon>
        <taxon>Bacillaceae</taxon>
        <taxon>Oceanobacillus</taxon>
    </lineage>
</organism>
<dbReference type="Proteomes" id="UP001597041">
    <property type="component" value="Unassembled WGS sequence"/>
</dbReference>
<keyword evidence="2" id="KW-1185">Reference proteome</keyword>
<reference evidence="2" key="1">
    <citation type="journal article" date="2019" name="Int. J. Syst. Evol. Microbiol.">
        <title>The Global Catalogue of Microorganisms (GCM) 10K type strain sequencing project: providing services to taxonomists for standard genome sequencing and annotation.</title>
        <authorList>
            <consortium name="The Broad Institute Genomics Platform"/>
            <consortium name="The Broad Institute Genome Sequencing Center for Infectious Disease"/>
            <person name="Wu L."/>
            <person name="Ma J."/>
        </authorList>
    </citation>
    <scope>NUCLEOTIDE SEQUENCE [LARGE SCALE GENOMIC DNA]</scope>
    <source>
        <strain evidence="2">CCUG 56608</strain>
    </source>
</reference>
<name>A0ABW3NG88_9BACI</name>
<evidence type="ECO:0008006" key="3">
    <source>
        <dbReference type="Google" id="ProtNLM"/>
    </source>
</evidence>
<comment type="caution">
    <text evidence="1">The sequence shown here is derived from an EMBL/GenBank/DDBJ whole genome shotgun (WGS) entry which is preliminary data.</text>
</comment>
<proteinExistence type="predicted"/>
<dbReference type="InterPro" id="IPR029058">
    <property type="entry name" value="AB_hydrolase_fold"/>
</dbReference>
<gene>
    <name evidence="1" type="ORF">ACFQ19_11745</name>
</gene>
<sequence>MKAEKINKYIEYGTTKLKVLYKEKRFKSEGYTIKYMLEKNDSDSLIVVLSGIPRQGLKARYNYGRTLSKIKANKLFILDDFGYDQRGAWYLGKNKDFKIKEATHKLIKKVKKDLNIENTIYCGSSKGGYNALMFGLEDKGSTIIAGGPQYYLGERLTNGVYPTYTLPYIMGENYNDEDIQVLNDLLPNIVKKSKENDCKIFLHYSDQEYMYDTHVRYLVKDLHDNEINFVEDVHKYKKHAEIAYHFPKFLVKSLNKILS</sequence>